<sequence>MKFGLPISFAVHFALGFGGLYLWRGDVKPLPKINVISLNMITVSDVTNIKRTIKKPDPEPVKEAQPAPPPEPEPIAEPTETVPDIPQPANDEIEKTDEPSKPAPPKFDLDALADQFKNIREENPNANEQKTLTSEVGLPEYADIDRKGAGDRTALTASAKDYIRAKTRPCWNIDIGAQDYKNLRVEVRLRLDRHGEVLGVDVLNDAQIIASPNKSWRAARDKVVIALRECAPYNGLPGHAYEEWKSMKLNFQPGA</sequence>
<dbReference type="Gene3D" id="3.30.1150.10">
    <property type="match status" value="1"/>
</dbReference>
<accession>A0A7C5LT65</accession>
<evidence type="ECO:0008006" key="3">
    <source>
        <dbReference type="Google" id="ProtNLM"/>
    </source>
</evidence>
<dbReference type="AlphaFoldDB" id="A0A7C5LT65"/>
<dbReference type="EMBL" id="DRMJ01000223">
    <property type="protein sequence ID" value="HHL42854.1"/>
    <property type="molecule type" value="Genomic_DNA"/>
</dbReference>
<feature type="compositionally biased region" description="Pro residues" evidence="1">
    <location>
        <begin position="66"/>
        <end position="75"/>
    </location>
</feature>
<dbReference type="Proteomes" id="UP000885830">
    <property type="component" value="Unassembled WGS sequence"/>
</dbReference>
<reference evidence="2" key="1">
    <citation type="journal article" date="2020" name="mSystems">
        <title>Genome- and Community-Level Interaction Insights into Carbon Utilization and Element Cycling Functions of Hydrothermarchaeota in Hydrothermal Sediment.</title>
        <authorList>
            <person name="Zhou Z."/>
            <person name="Liu Y."/>
            <person name="Xu W."/>
            <person name="Pan J."/>
            <person name="Luo Z.H."/>
            <person name="Li M."/>
        </authorList>
    </citation>
    <scope>NUCLEOTIDE SEQUENCE [LARGE SCALE GENOMIC DNA]</scope>
    <source>
        <strain evidence="2">HyVt-485</strain>
    </source>
</reference>
<evidence type="ECO:0000256" key="1">
    <source>
        <dbReference type="SAM" id="MobiDB-lite"/>
    </source>
</evidence>
<proteinExistence type="predicted"/>
<name>A0A7C5LT65_9PROT</name>
<feature type="region of interest" description="Disordered" evidence="1">
    <location>
        <begin position="52"/>
        <end position="105"/>
    </location>
</feature>
<organism evidence="2">
    <name type="scientific">Hellea balneolensis</name>
    <dbReference type="NCBI Taxonomy" id="287478"/>
    <lineage>
        <taxon>Bacteria</taxon>
        <taxon>Pseudomonadati</taxon>
        <taxon>Pseudomonadota</taxon>
        <taxon>Alphaproteobacteria</taxon>
        <taxon>Maricaulales</taxon>
        <taxon>Robiginitomaculaceae</taxon>
        <taxon>Hellea</taxon>
    </lineage>
</organism>
<evidence type="ECO:0000313" key="2">
    <source>
        <dbReference type="EMBL" id="HHL42854.1"/>
    </source>
</evidence>
<comment type="caution">
    <text evidence="2">The sequence shown here is derived from an EMBL/GenBank/DDBJ whole genome shotgun (WGS) entry which is preliminary data.</text>
</comment>
<dbReference type="SUPFAM" id="SSF74653">
    <property type="entry name" value="TolA/TonB C-terminal domain"/>
    <property type="match status" value="1"/>
</dbReference>
<protein>
    <recommendedName>
        <fullName evidence="3">Energy transducer TonB</fullName>
    </recommendedName>
</protein>
<gene>
    <name evidence="2" type="ORF">ENJ42_04485</name>
</gene>